<feature type="region of interest" description="Disordered" evidence="1">
    <location>
        <begin position="618"/>
        <end position="639"/>
    </location>
</feature>
<keyword evidence="4" id="KW-1185">Reference proteome</keyword>
<evidence type="ECO:0000313" key="3">
    <source>
        <dbReference type="EMBL" id="GGW27981.1"/>
    </source>
</evidence>
<dbReference type="InterPro" id="IPR007844">
    <property type="entry name" value="AsmA"/>
</dbReference>
<dbReference type="AlphaFoldDB" id="A0A918IQX4"/>
<evidence type="ECO:0000256" key="1">
    <source>
        <dbReference type="SAM" id="MobiDB-lite"/>
    </source>
</evidence>
<comment type="caution">
    <text evidence="3">The sequence shown here is derived from an EMBL/GenBank/DDBJ whole genome shotgun (WGS) entry which is preliminary data.</text>
</comment>
<dbReference type="PANTHER" id="PTHR30441:SF4">
    <property type="entry name" value="PROTEIN ASMA"/>
    <property type="match status" value="1"/>
</dbReference>
<dbReference type="InterPro" id="IPR052894">
    <property type="entry name" value="AsmA-related"/>
</dbReference>
<dbReference type="RefSeq" id="WP_189633298.1">
    <property type="nucleotide sequence ID" value="NZ_BMYQ01000003.1"/>
</dbReference>
<dbReference type="EMBL" id="BMYQ01000003">
    <property type="protein sequence ID" value="GGW27981.1"/>
    <property type="molecule type" value="Genomic_DNA"/>
</dbReference>
<dbReference type="GO" id="GO:0090313">
    <property type="term" value="P:regulation of protein targeting to membrane"/>
    <property type="evidence" value="ECO:0007669"/>
    <property type="project" value="TreeGrafter"/>
</dbReference>
<gene>
    <name evidence="3" type="primary">amsA</name>
    <name evidence="3" type="ORF">GCM10011452_15750</name>
</gene>
<evidence type="ECO:0000259" key="2">
    <source>
        <dbReference type="Pfam" id="PF05170"/>
    </source>
</evidence>
<proteinExistence type="predicted"/>
<feature type="compositionally biased region" description="Basic and acidic residues" evidence="1">
    <location>
        <begin position="627"/>
        <end position="639"/>
    </location>
</feature>
<reference evidence="3" key="1">
    <citation type="journal article" date="2014" name="Int. J. Syst. Evol. Microbiol.">
        <title>Complete genome sequence of Corynebacterium casei LMG S-19264T (=DSM 44701T), isolated from a smear-ripened cheese.</title>
        <authorList>
            <consortium name="US DOE Joint Genome Institute (JGI-PGF)"/>
            <person name="Walter F."/>
            <person name="Albersmeier A."/>
            <person name="Kalinowski J."/>
            <person name="Ruckert C."/>
        </authorList>
    </citation>
    <scope>NUCLEOTIDE SEQUENCE</scope>
    <source>
        <strain evidence="3">KCTC 23714</strain>
    </source>
</reference>
<name>A0A918IQX4_9RHOB</name>
<feature type="domain" description="AsmA" evidence="2">
    <location>
        <begin position="10"/>
        <end position="222"/>
    </location>
</feature>
<dbReference type="Proteomes" id="UP000628984">
    <property type="component" value="Unassembled WGS sequence"/>
</dbReference>
<protein>
    <submittedName>
        <fullName evidence="3">Cell envelope biogenesis protein AsmA</fullName>
    </submittedName>
</protein>
<dbReference type="Pfam" id="PF05170">
    <property type="entry name" value="AsmA"/>
    <property type="match status" value="2"/>
</dbReference>
<dbReference type="GO" id="GO:0005886">
    <property type="term" value="C:plasma membrane"/>
    <property type="evidence" value="ECO:0007669"/>
    <property type="project" value="TreeGrafter"/>
</dbReference>
<organism evidence="3 4">
    <name type="scientific">Gemmobacter lanyuensis</name>
    <dbReference type="NCBI Taxonomy" id="1054497"/>
    <lineage>
        <taxon>Bacteria</taxon>
        <taxon>Pseudomonadati</taxon>
        <taxon>Pseudomonadota</taxon>
        <taxon>Alphaproteobacteria</taxon>
        <taxon>Rhodobacterales</taxon>
        <taxon>Paracoccaceae</taxon>
        <taxon>Gemmobacter</taxon>
    </lineage>
</organism>
<feature type="domain" description="AsmA" evidence="2">
    <location>
        <begin position="347"/>
        <end position="524"/>
    </location>
</feature>
<dbReference type="PANTHER" id="PTHR30441">
    <property type="entry name" value="DUF748 DOMAIN-CONTAINING PROTEIN"/>
    <property type="match status" value="1"/>
</dbReference>
<accession>A0A918IQX4</accession>
<reference evidence="3" key="2">
    <citation type="submission" date="2020-09" db="EMBL/GenBank/DDBJ databases">
        <authorList>
            <person name="Sun Q."/>
            <person name="Kim S."/>
        </authorList>
    </citation>
    <scope>NUCLEOTIDE SEQUENCE</scope>
    <source>
        <strain evidence="3">KCTC 23714</strain>
    </source>
</reference>
<evidence type="ECO:0000313" key="4">
    <source>
        <dbReference type="Proteomes" id="UP000628984"/>
    </source>
</evidence>
<sequence>MRGLMQAVSAVAVLILLLAFMVVLMPKDQVLALAEREFARTTGRQISIGPSARVSIWPILGVSAGPVRIANADWAQDPALLSAEQIGIGLDMAALLSGQVRITEVVLEAPVLSLERDAQGRGNWALGQPAAAPATPAGSEGLAQGLPLESLQIRNGQLRLRPSPDAAVIELTEVDLQTAVPLFDGPVSVSAEALKNGQPITLEAQVASLAGFLGGKLGDLQLTATAGTNRLTFTGRATASPAMAEGRVEIDLPDRPALETMQGAPLPDLPQGYGAEQLAAKADLTLTRDGSLHLRGAEITTDGHLWSAEIDLQPGKTRPRLTGRLQTESLPLPVEGGSGDGAPADGWPTTPIDASALGQLDADLALSAQSVAVGGVTLGPTRARLQLDDARAVLVLSEVQAYGGEAKGQIVVNARKGLSTSAKLGVNGLDTQALLADLAGSDRLIGKADLQLDLLASGTTVAALMASLSGKASLSMGKGEVAGLDIAGMLRTMDPGYVGEGKRTVFDRLSVSTTLKDGVATSEDLALTSTLFTAGGTGSVDLGQRKISYRLLPQLAAKADGSAGLTVPVLISGPWAKPQVRLDLEWLASERAKAEQARAEALARQRIEELAQEKLGITPEAGESLEDAARRRAREAAEAETGRILDKLLQGN</sequence>